<name>A0A016TV44_9BILA</name>
<evidence type="ECO:0000256" key="3">
    <source>
        <dbReference type="SAM" id="SignalP"/>
    </source>
</evidence>
<feature type="compositionally biased region" description="Low complexity" evidence="1">
    <location>
        <begin position="21"/>
        <end position="30"/>
    </location>
</feature>
<keyword evidence="2" id="KW-0472">Membrane</keyword>
<dbReference type="Proteomes" id="UP000024635">
    <property type="component" value="Unassembled WGS sequence"/>
</dbReference>
<evidence type="ECO:0000313" key="5">
    <source>
        <dbReference type="Proteomes" id="UP000024635"/>
    </source>
</evidence>
<keyword evidence="2" id="KW-1133">Transmembrane helix</keyword>
<gene>
    <name evidence="4" type="primary">Acey_s0073.g763</name>
    <name evidence="4" type="ORF">Y032_0073g763</name>
</gene>
<reference evidence="5" key="1">
    <citation type="journal article" date="2015" name="Nat. Genet.">
        <title>The genome and transcriptome of the zoonotic hookworm Ancylostoma ceylanicum identify infection-specific gene families.</title>
        <authorList>
            <person name="Schwarz E.M."/>
            <person name="Hu Y."/>
            <person name="Antoshechkin I."/>
            <person name="Miller M.M."/>
            <person name="Sternberg P.W."/>
            <person name="Aroian R.V."/>
        </authorList>
    </citation>
    <scope>NUCLEOTIDE SEQUENCE</scope>
    <source>
        <strain evidence="5">HY135</strain>
    </source>
</reference>
<feature type="compositionally biased region" description="Polar residues" evidence="1">
    <location>
        <begin position="73"/>
        <end position="105"/>
    </location>
</feature>
<keyword evidence="5" id="KW-1185">Reference proteome</keyword>
<evidence type="ECO:0000256" key="1">
    <source>
        <dbReference type="SAM" id="MobiDB-lite"/>
    </source>
</evidence>
<feature type="transmembrane region" description="Helical" evidence="2">
    <location>
        <begin position="191"/>
        <end position="212"/>
    </location>
</feature>
<keyword evidence="3" id="KW-0732">Signal</keyword>
<sequence>MWSMCINVIVIFLKIQSSSMSEENGTSSMSVGIQSTSAPVEAQTPAKPGKVKSTHDPVYIPEGTDEPDDIDDGTTQGHLLKPNASSNASESVMDGNSTLDTTKTHQALPELDEANITAGPTKKSSKLSRDDTFFDPNDVWNDYPSTTDDVPAASKPSAPQKKPKPKQSAKKETRSSDDRLGTWITDTIKRFSIIISVILILIAAVLTYVFYVRSRKRVEKKRQLAYEEIRRRRRIPMSNVNPDDKDKELPIFLFDTEAKGIEGETDSRPPSGQRIVEIRAHGTDFANYQK</sequence>
<dbReference type="EMBL" id="JARK01001409">
    <property type="protein sequence ID" value="EYC06909.1"/>
    <property type="molecule type" value="Genomic_DNA"/>
</dbReference>
<proteinExistence type="predicted"/>
<evidence type="ECO:0000256" key="2">
    <source>
        <dbReference type="SAM" id="Phobius"/>
    </source>
</evidence>
<keyword evidence="2" id="KW-0812">Transmembrane</keyword>
<feature type="chain" id="PRO_5001488446" evidence="3">
    <location>
        <begin position="22"/>
        <end position="290"/>
    </location>
</feature>
<evidence type="ECO:0000313" key="4">
    <source>
        <dbReference type="EMBL" id="EYC06909.1"/>
    </source>
</evidence>
<feature type="region of interest" description="Disordered" evidence="1">
    <location>
        <begin position="21"/>
        <end position="177"/>
    </location>
</feature>
<feature type="signal peptide" evidence="3">
    <location>
        <begin position="1"/>
        <end position="21"/>
    </location>
</feature>
<feature type="compositionally biased region" description="Acidic residues" evidence="1">
    <location>
        <begin position="63"/>
        <end position="72"/>
    </location>
</feature>
<accession>A0A016TV44</accession>
<comment type="caution">
    <text evidence="4">The sequence shown here is derived from an EMBL/GenBank/DDBJ whole genome shotgun (WGS) entry which is preliminary data.</text>
</comment>
<feature type="compositionally biased region" description="Low complexity" evidence="1">
    <location>
        <begin position="151"/>
        <end position="160"/>
    </location>
</feature>
<protein>
    <submittedName>
        <fullName evidence="4">Uncharacterized protein</fullName>
    </submittedName>
</protein>
<dbReference type="AlphaFoldDB" id="A0A016TV44"/>
<dbReference type="OrthoDB" id="10489759at2759"/>
<organism evidence="4 5">
    <name type="scientific">Ancylostoma ceylanicum</name>
    <dbReference type="NCBI Taxonomy" id="53326"/>
    <lineage>
        <taxon>Eukaryota</taxon>
        <taxon>Metazoa</taxon>
        <taxon>Ecdysozoa</taxon>
        <taxon>Nematoda</taxon>
        <taxon>Chromadorea</taxon>
        <taxon>Rhabditida</taxon>
        <taxon>Rhabditina</taxon>
        <taxon>Rhabditomorpha</taxon>
        <taxon>Strongyloidea</taxon>
        <taxon>Ancylostomatidae</taxon>
        <taxon>Ancylostomatinae</taxon>
        <taxon>Ancylostoma</taxon>
    </lineage>
</organism>